<dbReference type="EMBL" id="JBJQND010000005">
    <property type="protein sequence ID" value="KAL3876624.1"/>
    <property type="molecule type" value="Genomic_DNA"/>
</dbReference>
<dbReference type="PANTHER" id="PTHR14577:SF0">
    <property type="entry name" value="NUCLEOLAR PROTEIN 12"/>
    <property type="match status" value="1"/>
</dbReference>
<reference evidence="7 8" key="1">
    <citation type="submission" date="2024-11" db="EMBL/GenBank/DDBJ databases">
        <title>Chromosome-level genome assembly of the freshwater bivalve Anodonta woodiana.</title>
        <authorList>
            <person name="Chen X."/>
        </authorList>
    </citation>
    <scope>NUCLEOTIDE SEQUENCE [LARGE SCALE GENOMIC DNA]</scope>
    <source>
        <strain evidence="7">MN2024</strain>
        <tissue evidence="7">Gills</tissue>
    </source>
</reference>
<evidence type="ECO:0000256" key="2">
    <source>
        <dbReference type="ARBA" id="ARBA00007175"/>
    </source>
</evidence>
<evidence type="ECO:0000256" key="5">
    <source>
        <dbReference type="ARBA" id="ARBA00023242"/>
    </source>
</evidence>
<dbReference type="AlphaFoldDB" id="A0ABD3WRM4"/>
<organism evidence="7 8">
    <name type="scientific">Sinanodonta woodiana</name>
    <name type="common">Chinese pond mussel</name>
    <name type="synonym">Anodonta woodiana</name>
    <dbReference type="NCBI Taxonomy" id="1069815"/>
    <lineage>
        <taxon>Eukaryota</taxon>
        <taxon>Metazoa</taxon>
        <taxon>Spiralia</taxon>
        <taxon>Lophotrochozoa</taxon>
        <taxon>Mollusca</taxon>
        <taxon>Bivalvia</taxon>
        <taxon>Autobranchia</taxon>
        <taxon>Heteroconchia</taxon>
        <taxon>Palaeoheterodonta</taxon>
        <taxon>Unionida</taxon>
        <taxon>Unionoidea</taxon>
        <taxon>Unionidae</taxon>
        <taxon>Unioninae</taxon>
        <taxon>Sinanodonta</taxon>
    </lineage>
</organism>
<feature type="region of interest" description="Disordered" evidence="6">
    <location>
        <begin position="122"/>
        <end position="192"/>
    </location>
</feature>
<comment type="similarity">
    <text evidence="2">Belongs to the RRP17 family.</text>
</comment>
<comment type="subcellular location">
    <subcellularLocation>
        <location evidence="1">Nucleus</location>
        <location evidence="1">Nucleolus</location>
    </subcellularLocation>
</comment>
<evidence type="ECO:0000313" key="8">
    <source>
        <dbReference type="Proteomes" id="UP001634394"/>
    </source>
</evidence>
<evidence type="ECO:0000313" key="7">
    <source>
        <dbReference type="EMBL" id="KAL3876624.1"/>
    </source>
</evidence>
<dbReference type="InterPro" id="IPR019186">
    <property type="entry name" value="Nucleolar_protein_12"/>
</dbReference>
<dbReference type="GO" id="GO:0005730">
    <property type="term" value="C:nucleolus"/>
    <property type="evidence" value="ECO:0007669"/>
    <property type="project" value="UniProtKB-SubCell"/>
</dbReference>
<proteinExistence type="inferred from homology"/>
<name>A0ABD3WRM4_SINWO</name>
<feature type="region of interest" description="Disordered" evidence="6">
    <location>
        <begin position="37"/>
        <end position="62"/>
    </location>
</feature>
<keyword evidence="8" id="KW-1185">Reference proteome</keyword>
<evidence type="ECO:0000256" key="4">
    <source>
        <dbReference type="ARBA" id="ARBA00023054"/>
    </source>
</evidence>
<feature type="compositionally biased region" description="Basic residues" evidence="6">
    <location>
        <begin position="151"/>
        <end position="192"/>
    </location>
</feature>
<dbReference type="Pfam" id="PF09805">
    <property type="entry name" value="Nop25"/>
    <property type="match status" value="1"/>
</dbReference>
<dbReference type="Proteomes" id="UP001634394">
    <property type="component" value="Unassembled WGS sequence"/>
</dbReference>
<sequence>MKSKKIIKRKTKNRKTKSSVVFDETARAEFLTGFKKRKDERRKKAHEQIERKQKEEHKEWKRKRKELMVHRTKNHQSVPEDLEEMFSQSVEVKELPNHTITIVDMSDIDIAGCKGFHLGKNKFTEGNDPSSETGQVTLPRPEENKKALKRLDKKHLKNEHLQRKNLPHKHGHKHKHITKKVKIRSGNKKHGH</sequence>
<evidence type="ECO:0000256" key="6">
    <source>
        <dbReference type="SAM" id="MobiDB-lite"/>
    </source>
</evidence>
<accession>A0ABD3WRM4</accession>
<keyword evidence="5" id="KW-0539">Nucleus</keyword>
<dbReference type="PANTHER" id="PTHR14577">
    <property type="entry name" value="NUCLEOLAR PROTEIN 12"/>
    <property type="match status" value="1"/>
</dbReference>
<protein>
    <recommendedName>
        <fullName evidence="3">Nucleolar protein 12</fullName>
    </recommendedName>
</protein>
<feature type="compositionally biased region" description="Polar residues" evidence="6">
    <location>
        <begin position="127"/>
        <end position="136"/>
    </location>
</feature>
<feature type="compositionally biased region" description="Basic and acidic residues" evidence="6">
    <location>
        <begin position="46"/>
        <end position="59"/>
    </location>
</feature>
<evidence type="ECO:0000256" key="3">
    <source>
        <dbReference type="ARBA" id="ARBA00015520"/>
    </source>
</evidence>
<feature type="compositionally biased region" description="Basic and acidic residues" evidence="6">
    <location>
        <begin position="140"/>
        <end position="150"/>
    </location>
</feature>
<gene>
    <name evidence="7" type="ORF">ACJMK2_034442</name>
</gene>
<evidence type="ECO:0000256" key="1">
    <source>
        <dbReference type="ARBA" id="ARBA00004604"/>
    </source>
</evidence>
<keyword evidence="4" id="KW-0175">Coiled coil</keyword>
<comment type="caution">
    <text evidence="7">The sequence shown here is derived from an EMBL/GenBank/DDBJ whole genome shotgun (WGS) entry which is preliminary data.</text>
</comment>